<name>A0A0H5NY22_NOCFR</name>
<keyword evidence="5 6" id="KW-0472">Membrane</keyword>
<evidence type="ECO:0000313" key="9">
    <source>
        <dbReference type="Proteomes" id="UP000057820"/>
    </source>
</evidence>
<evidence type="ECO:0000313" key="8">
    <source>
        <dbReference type="EMBL" id="CRY74991.1"/>
    </source>
</evidence>
<evidence type="ECO:0000256" key="3">
    <source>
        <dbReference type="ARBA" id="ARBA00022692"/>
    </source>
</evidence>
<feature type="transmembrane region" description="Helical" evidence="6">
    <location>
        <begin position="69"/>
        <end position="87"/>
    </location>
</feature>
<dbReference type="GO" id="GO:0022857">
    <property type="term" value="F:transmembrane transporter activity"/>
    <property type="evidence" value="ECO:0007669"/>
    <property type="project" value="InterPro"/>
</dbReference>
<organism evidence="8 9">
    <name type="scientific">Nocardia farcinica</name>
    <dbReference type="NCBI Taxonomy" id="37329"/>
    <lineage>
        <taxon>Bacteria</taxon>
        <taxon>Bacillati</taxon>
        <taxon>Actinomycetota</taxon>
        <taxon>Actinomycetes</taxon>
        <taxon>Mycobacteriales</taxon>
        <taxon>Nocardiaceae</taxon>
        <taxon>Nocardia</taxon>
    </lineage>
</organism>
<keyword evidence="3 6" id="KW-0812">Transmembrane</keyword>
<comment type="subcellular location">
    <subcellularLocation>
        <location evidence="1">Cell membrane</location>
        <topology evidence="1">Multi-pass membrane protein</topology>
    </subcellularLocation>
</comment>
<feature type="transmembrane region" description="Helical" evidence="6">
    <location>
        <begin position="93"/>
        <end position="116"/>
    </location>
</feature>
<feature type="transmembrane region" description="Helical" evidence="6">
    <location>
        <begin position="266"/>
        <end position="285"/>
    </location>
</feature>
<dbReference type="InterPro" id="IPR050189">
    <property type="entry name" value="MFS_Efflux_Transporters"/>
</dbReference>
<evidence type="ECO:0000256" key="2">
    <source>
        <dbReference type="ARBA" id="ARBA00022475"/>
    </source>
</evidence>
<dbReference type="Proteomes" id="UP000057820">
    <property type="component" value="Chromosome 1"/>
</dbReference>
<feature type="transmembrane region" description="Helical" evidence="6">
    <location>
        <begin position="194"/>
        <end position="222"/>
    </location>
</feature>
<feature type="transmembrane region" description="Helical" evidence="6">
    <location>
        <begin position="39"/>
        <end position="62"/>
    </location>
</feature>
<dbReference type="Gene3D" id="1.20.1250.20">
    <property type="entry name" value="MFS general substrate transporter like domains"/>
    <property type="match status" value="2"/>
</dbReference>
<gene>
    <name evidence="8" type="primary">pbuE</name>
    <name evidence="8" type="ORF">ERS450000_01094</name>
</gene>
<evidence type="ECO:0000259" key="7">
    <source>
        <dbReference type="PROSITE" id="PS50850"/>
    </source>
</evidence>
<dbReference type="PROSITE" id="PS50850">
    <property type="entry name" value="MFS"/>
    <property type="match status" value="1"/>
</dbReference>
<dbReference type="InterPro" id="IPR020846">
    <property type="entry name" value="MFS_dom"/>
</dbReference>
<proteinExistence type="predicted"/>
<keyword evidence="4 6" id="KW-1133">Transmembrane helix</keyword>
<protein>
    <submittedName>
        <fullName evidence="8">Purine efflux pump PbuE</fullName>
    </submittedName>
</protein>
<feature type="transmembrane region" description="Helical" evidence="6">
    <location>
        <begin position="329"/>
        <end position="351"/>
    </location>
</feature>
<accession>A0A0H5NY22</accession>
<dbReference type="SUPFAM" id="SSF103473">
    <property type="entry name" value="MFS general substrate transporter"/>
    <property type="match status" value="1"/>
</dbReference>
<evidence type="ECO:0000256" key="4">
    <source>
        <dbReference type="ARBA" id="ARBA00022989"/>
    </source>
</evidence>
<dbReference type="PANTHER" id="PTHR43124">
    <property type="entry name" value="PURINE EFFLUX PUMP PBUE"/>
    <property type="match status" value="1"/>
</dbReference>
<dbReference type="Pfam" id="PF07690">
    <property type="entry name" value="MFS_1"/>
    <property type="match status" value="1"/>
</dbReference>
<dbReference type="EMBL" id="LN868938">
    <property type="protein sequence ID" value="CRY74991.1"/>
    <property type="molecule type" value="Genomic_DNA"/>
</dbReference>
<evidence type="ECO:0000256" key="1">
    <source>
        <dbReference type="ARBA" id="ARBA00004651"/>
    </source>
</evidence>
<feature type="transmembrane region" description="Helical" evidence="6">
    <location>
        <begin position="160"/>
        <end position="182"/>
    </location>
</feature>
<dbReference type="RefSeq" id="WP_060590933.1">
    <property type="nucleotide sequence ID" value="NZ_CP031418.1"/>
</dbReference>
<sequence length="392" mass="38886">MPVWLAVLAVAALVFYTDDYVIAGVLPEIAADLDVTVGTAGRLVTVFSLTLAVAAPLAALVTARCAPRALLAGAAVVFVAANALAAVTPAFEALLAARVLAALAAAAATPTLFGLTARLAPPQRLGRYLAVVGLGVTGAIAVGVPLGTWIGAAWGWRATLGAMALAGLCVAVGVAAAVPPVAATTARPREQLRALATAPVWLGLAGNVVLMSGSMMLLTYLAPFVAGLATADTAARATLFAVSGFAGMAGLWLGGHGTDRWGADRALLIGVGVFVAAMLAFTGLWPLRPVPVALLYPLALLWAGAAFWNSPAVQARLHRLAGPAATPALAANTSGTYLGVAVGATLGGAVVDAAGPGALPPIAAAAGLLALTVFGLAARAAREPVRACAVRD</sequence>
<feature type="transmembrane region" description="Helical" evidence="6">
    <location>
        <begin position="128"/>
        <end position="154"/>
    </location>
</feature>
<dbReference type="AlphaFoldDB" id="A0A0H5NY22"/>
<evidence type="ECO:0000256" key="6">
    <source>
        <dbReference type="SAM" id="Phobius"/>
    </source>
</evidence>
<feature type="transmembrane region" description="Helical" evidence="6">
    <location>
        <begin position="291"/>
        <end position="308"/>
    </location>
</feature>
<dbReference type="PANTHER" id="PTHR43124:SF10">
    <property type="entry name" value="PURINE EFFLUX PUMP PBUE"/>
    <property type="match status" value="1"/>
</dbReference>
<dbReference type="KEGG" id="nfr:ERS450000_01094"/>
<feature type="domain" description="Major facilitator superfamily (MFS) profile" evidence="7">
    <location>
        <begin position="4"/>
        <end position="382"/>
    </location>
</feature>
<evidence type="ECO:0000256" key="5">
    <source>
        <dbReference type="ARBA" id="ARBA00023136"/>
    </source>
</evidence>
<feature type="transmembrane region" description="Helical" evidence="6">
    <location>
        <begin position="234"/>
        <end position="254"/>
    </location>
</feature>
<feature type="transmembrane region" description="Helical" evidence="6">
    <location>
        <begin position="357"/>
        <end position="377"/>
    </location>
</feature>
<reference evidence="9" key="1">
    <citation type="submission" date="2015-03" db="EMBL/GenBank/DDBJ databases">
        <authorList>
            <consortium name="Pathogen Informatics"/>
        </authorList>
    </citation>
    <scope>NUCLEOTIDE SEQUENCE [LARGE SCALE GENOMIC DNA]</scope>
    <source>
        <strain evidence="9">NCTC11134</strain>
    </source>
</reference>
<dbReference type="InterPro" id="IPR011701">
    <property type="entry name" value="MFS"/>
</dbReference>
<dbReference type="InterPro" id="IPR036259">
    <property type="entry name" value="MFS_trans_sf"/>
</dbReference>
<keyword evidence="2" id="KW-1003">Cell membrane</keyword>
<dbReference type="GO" id="GO:0005886">
    <property type="term" value="C:plasma membrane"/>
    <property type="evidence" value="ECO:0007669"/>
    <property type="project" value="UniProtKB-SubCell"/>
</dbReference>